<sequence>MLARNWLSKVVVKDTALAANTHLRLYFKFRKKQQQQEEEEEEDDEDDEEGEEEQQDLGLWRGLGILALQRTGLAAGAIRSKGGPAWGITGTGALDDDTGGRPRQGRRTTLAGTPDNGNLWQRLAARTTTLAATDSRLATLAWRATLTARHSQKNGLAGDPAGDGGPGKLAWWGRRTLHLAGTADTPGGDGPRRTEDDCGFWRKPFVVFLSEEQAYDPLDSGRDSLLICTRKQSLAADWRGRGTNLAGTAGGCQKERTTLAGTQRGQLRGGHGGRVWQ</sequence>
<dbReference type="AlphaFoldDB" id="A0A1Q9CN37"/>
<evidence type="ECO:0000313" key="3">
    <source>
        <dbReference type="Proteomes" id="UP000186817"/>
    </source>
</evidence>
<comment type="caution">
    <text evidence="2">The sequence shown here is derived from an EMBL/GenBank/DDBJ whole genome shotgun (WGS) entry which is preliminary data.</text>
</comment>
<accession>A0A1Q9CN37</accession>
<dbReference type="EMBL" id="LSRX01001050">
    <property type="protein sequence ID" value="OLP84326.1"/>
    <property type="molecule type" value="Genomic_DNA"/>
</dbReference>
<feature type="compositionally biased region" description="Acidic residues" evidence="1">
    <location>
        <begin position="36"/>
        <end position="55"/>
    </location>
</feature>
<protein>
    <submittedName>
        <fullName evidence="2">Uncharacterized protein</fullName>
    </submittedName>
</protein>
<name>A0A1Q9CN37_SYMMI</name>
<evidence type="ECO:0000313" key="2">
    <source>
        <dbReference type="EMBL" id="OLP84326.1"/>
    </source>
</evidence>
<feature type="region of interest" description="Disordered" evidence="1">
    <location>
        <begin position="34"/>
        <end position="55"/>
    </location>
</feature>
<reference evidence="2 3" key="1">
    <citation type="submission" date="2016-02" db="EMBL/GenBank/DDBJ databases">
        <title>Genome analysis of coral dinoflagellate symbionts highlights evolutionary adaptations to a symbiotic lifestyle.</title>
        <authorList>
            <person name="Aranda M."/>
            <person name="Li Y."/>
            <person name="Liew Y.J."/>
            <person name="Baumgarten S."/>
            <person name="Simakov O."/>
            <person name="Wilson M."/>
            <person name="Piel J."/>
            <person name="Ashoor H."/>
            <person name="Bougouffa S."/>
            <person name="Bajic V.B."/>
            <person name="Ryu T."/>
            <person name="Ravasi T."/>
            <person name="Bayer T."/>
            <person name="Micklem G."/>
            <person name="Kim H."/>
            <person name="Bhak J."/>
            <person name="Lajeunesse T.C."/>
            <person name="Voolstra C.R."/>
        </authorList>
    </citation>
    <scope>NUCLEOTIDE SEQUENCE [LARGE SCALE GENOMIC DNA]</scope>
    <source>
        <strain evidence="2 3">CCMP2467</strain>
    </source>
</reference>
<proteinExistence type="predicted"/>
<dbReference type="Proteomes" id="UP000186817">
    <property type="component" value="Unassembled WGS sequence"/>
</dbReference>
<keyword evidence="3" id="KW-1185">Reference proteome</keyword>
<organism evidence="2 3">
    <name type="scientific">Symbiodinium microadriaticum</name>
    <name type="common">Dinoflagellate</name>
    <name type="synonym">Zooxanthella microadriatica</name>
    <dbReference type="NCBI Taxonomy" id="2951"/>
    <lineage>
        <taxon>Eukaryota</taxon>
        <taxon>Sar</taxon>
        <taxon>Alveolata</taxon>
        <taxon>Dinophyceae</taxon>
        <taxon>Suessiales</taxon>
        <taxon>Symbiodiniaceae</taxon>
        <taxon>Symbiodinium</taxon>
    </lineage>
</organism>
<evidence type="ECO:0000256" key="1">
    <source>
        <dbReference type="SAM" id="MobiDB-lite"/>
    </source>
</evidence>
<gene>
    <name evidence="2" type="ORF">AK812_SmicGene34814</name>
</gene>
<feature type="region of interest" description="Disordered" evidence="1">
    <location>
        <begin position="90"/>
        <end position="117"/>
    </location>
</feature>